<evidence type="ECO:0000313" key="2">
    <source>
        <dbReference type="Proteomes" id="UP000298424"/>
    </source>
</evidence>
<protein>
    <submittedName>
        <fullName evidence="1">Uncharacterized protein</fullName>
    </submittedName>
</protein>
<sequence>MTINIDDAPPVSTVVQAKARVFDLIGPAIRRQLWLMVLDAHGQQLPLMIPLDGIPLRPEPGSVRPFAVRINEILARDAPGGSLIVTLERPGSAARTAPDQAWAVELTESFGKLMRITGLFVAHDDGVAVLTP</sequence>
<gene>
    <name evidence="1" type="ORF">E3T27_08860</name>
</gene>
<name>A0A4R8ZEJ6_9MICO</name>
<accession>A0A4R8ZEJ6</accession>
<dbReference type="OrthoDB" id="5123240at2"/>
<dbReference type="Proteomes" id="UP000298424">
    <property type="component" value="Unassembled WGS sequence"/>
</dbReference>
<organism evidence="1 2">
    <name type="scientific">Cryobacterium lyxosi</name>
    <dbReference type="NCBI Taxonomy" id="1259228"/>
    <lineage>
        <taxon>Bacteria</taxon>
        <taxon>Bacillati</taxon>
        <taxon>Actinomycetota</taxon>
        <taxon>Actinomycetes</taxon>
        <taxon>Micrococcales</taxon>
        <taxon>Microbacteriaceae</taxon>
        <taxon>Cryobacterium</taxon>
    </lineage>
</organism>
<dbReference type="AlphaFoldDB" id="A0A4R8ZEJ6"/>
<dbReference type="RefSeq" id="WP_104197936.1">
    <property type="nucleotide sequence ID" value="NZ_SOGT01000011.1"/>
</dbReference>
<evidence type="ECO:0000313" key="1">
    <source>
        <dbReference type="EMBL" id="TFD25900.1"/>
    </source>
</evidence>
<dbReference type="EMBL" id="SOGT01000011">
    <property type="protein sequence ID" value="TFD25900.1"/>
    <property type="molecule type" value="Genomic_DNA"/>
</dbReference>
<keyword evidence="2" id="KW-1185">Reference proteome</keyword>
<comment type="caution">
    <text evidence="1">The sequence shown here is derived from an EMBL/GenBank/DDBJ whole genome shotgun (WGS) entry which is preliminary data.</text>
</comment>
<reference evidence="1 2" key="1">
    <citation type="submission" date="2019-03" db="EMBL/GenBank/DDBJ databases">
        <title>Genomics of glacier-inhabiting Cryobacterium strains.</title>
        <authorList>
            <person name="Liu Q."/>
            <person name="Xin Y.-H."/>
        </authorList>
    </citation>
    <scope>NUCLEOTIDE SEQUENCE [LARGE SCALE GENOMIC DNA]</scope>
    <source>
        <strain evidence="1 2">TMT1-1</strain>
    </source>
</reference>
<proteinExistence type="predicted"/>